<dbReference type="EMBL" id="VBWP01000001">
    <property type="protein sequence ID" value="TLG77240.1"/>
    <property type="molecule type" value="Genomic_DNA"/>
</dbReference>
<gene>
    <name evidence="2" type="ORF">FEZ08_01085</name>
</gene>
<feature type="transmembrane region" description="Helical" evidence="1">
    <location>
        <begin position="6"/>
        <end position="32"/>
    </location>
</feature>
<protein>
    <submittedName>
        <fullName evidence="2">Uncharacterized protein</fullName>
    </submittedName>
</protein>
<evidence type="ECO:0000256" key="1">
    <source>
        <dbReference type="SAM" id="Phobius"/>
    </source>
</evidence>
<sequence>MSYLITIGIILVTLFVLFCKPFQLFFWIVALVNHPRQAGLNKSAATDLEKILEEHDMSDSVKLQYINLIPSIGRHKNTRIAESIQFEIAGVSSKNAFLN</sequence>
<name>A0A5R8QHS6_9FIRM</name>
<keyword evidence="1" id="KW-1133">Transmembrane helix</keyword>
<keyword evidence="1" id="KW-0812">Transmembrane</keyword>
<dbReference type="Proteomes" id="UP000306912">
    <property type="component" value="Unassembled WGS sequence"/>
</dbReference>
<comment type="caution">
    <text evidence="2">The sequence shown here is derived from an EMBL/GenBank/DDBJ whole genome shotgun (WGS) entry which is preliminary data.</text>
</comment>
<evidence type="ECO:0000313" key="2">
    <source>
        <dbReference type="EMBL" id="TLG77240.1"/>
    </source>
</evidence>
<proteinExistence type="predicted"/>
<dbReference type="RefSeq" id="WP_138189848.1">
    <property type="nucleotide sequence ID" value="NZ_VBWP01000001.1"/>
</dbReference>
<reference evidence="2 3" key="1">
    <citation type="submission" date="2019-05" db="EMBL/GenBank/DDBJ databases">
        <title>Culicoidintestinum kansasii gen. nov., sp. nov. from the gastrointestinal tract of the biting midge, Culicoides sonorensis.</title>
        <authorList>
            <person name="Neupane S."/>
            <person name="Ghosh A."/>
            <person name="Gunther S."/>
            <person name="Martin K."/>
            <person name="Zurek L."/>
        </authorList>
    </citation>
    <scope>NUCLEOTIDE SEQUENCE [LARGE SCALE GENOMIC DNA]</scope>
    <source>
        <strain evidence="2 3">CS-1</strain>
    </source>
</reference>
<evidence type="ECO:0000313" key="3">
    <source>
        <dbReference type="Proteomes" id="UP000306912"/>
    </source>
</evidence>
<dbReference type="InParanoid" id="A0A5R8QHS6"/>
<dbReference type="AlphaFoldDB" id="A0A5R8QHS6"/>
<keyword evidence="3" id="KW-1185">Reference proteome</keyword>
<organism evidence="2 3">
    <name type="scientific">Culicoidibacter larvae</name>
    <dbReference type="NCBI Taxonomy" id="2579976"/>
    <lineage>
        <taxon>Bacteria</taxon>
        <taxon>Bacillati</taxon>
        <taxon>Bacillota</taxon>
        <taxon>Culicoidibacteria</taxon>
        <taxon>Culicoidibacterales</taxon>
        <taxon>Culicoidibacteraceae</taxon>
        <taxon>Culicoidibacter</taxon>
    </lineage>
</organism>
<accession>A0A5R8QHS6</accession>
<keyword evidence="1" id="KW-0472">Membrane</keyword>